<keyword evidence="1" id="KW-0812">Transmembrane</keyword>
<protein>
    <recommendedName>
        <fullName evidence="2">Methyltransferase type 11 domain-containing protein</fullName>
    </recommendedName>
</protein>
<evidence type="ECO:0000313" key="3">
    <source>
        <dbReference type="EMBL" id="PWA85143.1"/>
    </source>
</evidence>
<keyword evidence="1" id="KW-0472">Membrane</keyword>
<dbReference type="SUPFAM" id="SSF53335">
    <property type="entry name" value="S-adenosyl-L-methionine-dependent methyltransferases"/>
    <property type="match status" value="1"/>
</dbReference>
<dbReference type="EMBL" id="PKPP01001153">
    <property type="protein sequence ID" value="PWA85143.1"/>
    <property type="molecule type" value="Genomic_DNA"/>
</dbReference>
<organism evidence="3 4">
    <name type="scientific">Artemisia annua</name>
    <name type="common">Sweet wormwood</name>
    <dbReference type="NCBI Taxonomy" id="35608"/>
    <lineage>
        <taxon>Eukaryota</taxon>
        <taxon>Viridiplantae</taxon>
        <taxon>Streptophyta</taxon>
        <taxon>Embryophyta</taxon>
        <taxon>Tracheophyta</taxon>
        <taxon>Spermatophyta</taxon>
        <taxon>Magnoliopsida</taxon>
        <taxon>eudicotyledons</taxon>
        <taxon>Gunneridae</taxon>
        <taxon>Pentapetalae</taxon>
        <taxon>asterids</taxon>
        <taxon>campanulids</taxon>
        <taxon>Asterales</taxon>
        <taxon>Asteraceae</taxon>
        <taxon>Asteroideae</taxon>
        <taxon>Anthemideae</taxon>
        <taxon>Artemisiinae</taxon>
        <taxon>Artemisia</taxon>
    </lineage>
</organism>
<dbReference type="STRING" id="35608.A0A2U1PHB0"/>
<dbReference type="Proteomes" id="UP000245207">
    <property type="component" value="Unassembled WGS sequence"/>
</dbReference>
<dbReference type="GO" id="GO:0009820">
    <property type="term" value="P:alkaloid metabolic process"/>
    <property type="evidence" value="ECO:0007669"/>
    <property type="project" value="UniProtKB-KW"/>
</dbReference>
<feature type="transmembrane region" description="Helical" evidence="1">
    <location>
        <begin position="12"/>
        <end position="30"/>
    </location>
</feature>
<feature type="domain" description="Methyltransferase type 11" evidence="2">
    <location>
        <begin position="105"/>
        <end position="184"/>
    </location>
</feature>
<evidence type="ECO:0000256" key="1">
    <source>
        <dbReference type="SAM" id="Phobius"/>
    </source>
</evidence>
<dbReference type="Gene3D" id="3.40.50.150">
    <property type="entry name" value="Vaccinia Virus protein VP39"/>
    <property type="match status" value="1"/>
</dbReference>
<name>A0A2U1PHB0_ARTAN</name>
<dbReference type="Pfam" id="PF08241">
    <property type="entry name" value="Methyltransf_11"/>
    <property type="match status" value="1"/>
</dbReference>
<dbReference type="GO" id="GO:0008757">
    <property type="term" value="F:S-adenosylmethionine-dependent methyltransferase activity"/>
    <property type="evidence" value="ECO:0007669"/>
    <property type="project" value="InterPro"/>
</dbReference>
<proteinExistence type="predicted"/>
<comment type="caution">
    <text evidence="3">The sequence shown here is derived from an EMBL/GenBank/DDBJ whole genome shotgun (WGS) entry which is preliminary data.</text>
</comment>
<dbReference type="AlphaFoldDB" id="A0A2U1PHB0"/>
<sequence>MERHIQIFLNKISYLSITIATLTLIITFIIQTPPQTCITNPNSNHKPHVKSSCDASQRRMTTLDHKNHRLWSTNTWRKSVHSFTSLFTHLQSLKHISNHTHALVVSAGGGQAVMALKELGLDNVTGVELVESLPLVVRADPHNLPYFDEVFGLGFSSFLDQALFPVKYVGEIERCVKAGGVIVVCVEVCGDEGVMDVVQLFRKSTFSLAENVTLMGMKMTMIVMKRVKVFS</sequence>
<dbReference type="InterPro" id="IPR013216">
    <property type="entry name" value="Methyltransf_11"/>
</dbReference>
<keyword evidence="4" id="KW-1185">Reference proteome</keyword>
<gene>
    <name evidence="3" type="ORF">CTI12_AA152950</name>
</gene>
<dbReference type="OrthoDB" id="682522at2759"/>
<evidence type="ECO:0000259" key="2">
    <source>
        <dbReference type="Pfam" id="PF08241"/>
    </source>
</evidence>
<reference evidence="3 4" key="1">
    <citation type="journal article" date="2018" name="Mol. Plant">
        <title>The genome of Artemisia annua provides insight into the evolution of Asteraceae family and artemisinin biosynthesis.</title>
        <authorList>
            <person name="Shen Q."/>
            <person name="Zhang L."/>
            <person name="Liao Z."/>
            <person name="Wang S."/>
            <person name="Yan T."/>
            <person name="Shi P."/>
            <person name="Liu M."/>
            <person name="Fu X."/>
            <person name="Pan Q."/>
            <person name="Wang Y."/>
            <person name="Lv Z."/>
            <person name="Lu X."/>
            <person name="Zhang F."/>
            <person name="Jiang W."/>
            <person name="Ma Y."/>
            <person name="Chen M."/>
            <person name="Hao X."/>
            <person name="Li L."/>
            <person name="Tang Y."/>
            <person name="Lv G."/>
            <person name="Zhou Y."/>
            <person name="Sun X."/>
            <person name="Brodelius P.E."/>
            <person name="Rose J.K.C."/>
            <person name="Tang K."/>
        </authorList>
    </citation>
    <scope>NUCLEOTIDE SEQUENCE [LARGE SCALE GENOMIC DNA]</scope>
    <source>
        <strain evidence="4">cv. Huhao1</strain>
        <tissue evidence="3">Leaf</tissue>
    </source>
</reference>
<dbReference type="PANTHER" id="PTHR45085:SF3">
    <property type="entry name" value="S-ADENOSYL-L-METHIONINE-DEPENDENT METHYLTRANSFERASES SUPERFAMILY PROTEIN"/>
    <property type="match status" value="1"/>
</dbReference>
<evidence type="ECO:0000313" key="4">
    <source>
        <dbReference type="Proteomes" id="UP000245207"/>
    </source>
</evidence>
<accession>A0A2U1PHB0</accession>
<dbReference type="PANTHER" id="PTHR45085">
    <property type="entry name" value="F21J9.14"/>
    <property type="match status" value="1"/>
</dbReference>
<keyword evidence="1" id="KW-1133">Transmembrane helix</keyword>
<dbReference type="InterPro" id="IPR029063">
    <property type="entry name" value="SAM-dependent_MTases_sf"/>
</dbReference>